<keyword evidence="4" id="KW-0808">Transferase</keyword>
<evidence type="ECO:0000256" key="7">
    <source>
        <dbReference type="ARBA" id="ARBA00022840"/>
    </source>
</evidence>
<dbReference type="EC" id="2.7.11.1" evidence="1"/>
<evidence type="ECO:0000256" key="3">
    <source>
        <dbReference type="ARBA" id="ARBA00022553"/>
    </source>
</evidence>
<dbReference type="AlphaFoldDB" id="A0AAD5T5K5"/>
<dbReference type="Pfam" id="PF00433">
    <property type="entry name" value="Pkinase_C"/>
    <property type="match status" value="1"/>
</dbReference>
<proteinExistence type="predicted"/>
<dbReference type="FunFam" id="1.10.510.10:FF:000024">
    <property type="entry name" value="Probable serine/threonine-protein kinase cot-1"/>
    <property type="match status" value="1"/>
</dbReference>
<dbReference type="GO" id="GO:0007010">
    <property type="term" value="P:cytoskeleton organization"/>
    <property type="evidence" value="ECO:0007669"/>
    <property type="project" value="UniProtKB-ARBA"/>
</dbReference>
<dbReference type="InterPro" id="IPR000719">
    <property type="entry name" value="Prot_kinase_dom"/>
</dbReference>
<keyword evidence="13" id="KW-1185">Reference proteome</keyword>
<dbReference type="SUPFAM" id="SSF56112">
    <property type="entry name" value="Protein kinase-like (PK-like)"/>
    <property type="match status" value="1"/>
</dbReference>
<reference evidence="12" key="1">
    <citation type="submission" date="2020-05" db="EMBL/GenBank/DDBJ databases">
        <title>Phylogenomic resolution of chytrid fungi.</title>
        <authorList>
            <person name="Stajich J.E."/>
            <person name="Amses K."/>
            <person name="Simmons R."/>
            <person name="Seto K."/>
            <person name="Myers J."/>
            <person name="Bonds A."/>
            <person name="Quandt C.A."/>
            <person name="Barry K."/>
            <person name="Liu P."/>
            <person name="Grigoriev I."/>
            <person name="Longcore J.E."/>
            <person name="James T.Y."/>
        </authorList>
    </citation>
    <scope>NUCLEOTIDE SEQUENCE</scope>
    <source>
        <strain evidence="12">JEL0513</strain>
    </source>
</reference>
<evidence type="ECO:0000259" key="11">
    <source>
        <dbReference type="PROSITE" id="PS51285"/>
    </source>
</evidence>
<comment type="catalytic activity">
    <reaction evidence="8">
        <text>L-threonyl-[protein] + ATP = O-phospho-L-threonyl-[protein] + ADP + H(+)</text>
        <dbReference type="Rhea" id="RHEA:46608"/>
        <dbReference type="Rhea" id="RHEA-COMP:11060"/>
        <dbReference type="Rhea" id="RHEA-COMP:11605"/>
        <dbReference type="ChEBI" id="CHEBI:15378"/>
        <dbReference type="ChEBI" id="CHEBI:30013"/>
        <dbReference type="ChEBI" id="CHEBI:30616"/>
        <dbReference type="ChEBI" id="CHEBI:61977"/>
        <dbReference type="ChEBI" id="CHEBI:456216"/>
        <dbReference type="EC" id="2.7.11.1"/>
    </reaction>
</comment>
<dbReference type="Pfam" id="PF00069">
    <property type="entry name" value="Pkinase"/>
    <property type="match status" value="2"/>
</dbReference>
<dbReference type="Proteomes" id="UP001211907">
    <property type="component" value="Unassembled WGS sequence"/>
</dbReference>
<keyword evidence="3" id="KW-0597">Phosphoprotein</keyword>
<protein>
    <recommendedName>
        <fullName evidence="1">non-specific serine/threonine protein kinase</fullName>
        <ecNumber evidence="1">2.7.11.1</ecNumber>
    </recommendedName>
</protein>
<dbReference type="GO" id="GO:0005816">
    <property type="term" value="C:spindle pole body"/>
    <property type="evidence" value="ECO:0007669"/>
    <property type="project" value="TreeGrafter"/>
</dbReference>
<keyword evidence="7" id="KW-0067">ATP-binding</keyword>
<keyword evidence="6" id="KW-0418">Kinase</keyword>
<feature type="domain" description="Protein kinase" evidence="10">
    <location>
        <begin position="1"/>
        <end position="279"/>
    </location>
</feature>
<keyword evidence="5" id="KW-0547">Nucleotide-binding</keyword>
<gene>
    <name evidence="12" type="ORF">HK100_007686</name>
</gene>
<dbReference type="PANTHER" id="PTHR24356:SF417">
    <property type="entry name" value="CELL CYCLE PROTEIN KINASE DBF2-RELATED"/>
    <property type="match status" value="1"/>
</dbReference>
<dbReference type="GO" id="GO:0005524">
    <property type="term" value="F:ATP binding"/>
    <property type="evidence" value="ECO:0007669"/>
    <property type="project" value="UniProtKB-KW"/>
</dbReference>
<keyword evidence="2" id="KW-0723">Serine/threonine-protein kinase</keyword>
<comment type="catalytic activity">
    <reaction evidence="9">
        <text>L-seryl-[protein] + ATP = O-phospho-L-seryl-[protein] + ADP + H(+)</text>
        <dbReference type="Rhea" id="RHEA:17989"/>
        <dbReference type="Rhea" id="RHEA-COMP:9863"/>
        <dbReference type="Rhea" id="RHEA-COMP:11604"/>
        <dbReference type="ChEBI" id="CHEBI:15378"/>
        <dbReference type="ChEBI" id="CHEBI:29999"/>
        <dbReference type="ChEBI" id="CHEBI:30616"/>
        <dbReference type="ChEBI" id="CHEBI:83421"/>
        <dbReference type="ChEBI" id="CHEBI:456216"/>
        <dbReference type="EC" id="2.7.11.1"/>
    </reaction>
</comment>
<evidence type="ECO:0000313" key="12">
    <source>
        <dbReference type="EMBL" id="KAJ3130697.1"/>
    </source>
</evidence>
<evidence type="ECO:0000256" key="9">
    <source>
        <dbReference type="ARBA" id="ARBA00048679"/>
    </source>
</evidence>
<evidence type="ECO:0000256" key="4">
    <source>
        <dbReference type="ARBA" id="ARBA00022679"/>
    </source>
</evidence>
<accession>A0AAD5T5K5</accession>
<dbReference type="InterPro" id="IPR017892">
    <property type="entry name" value="Pkinase_C"/>
</dbReference>
<dbReference type="InterPro" id="IPR011009">
    <property type="entry name" value="Kinase-like_dom_sf"/>
</dbReference>
<evidence type="ECO:0000256" key="6">
    <source>
        <dbReference type="ARBA" id="ARBA00022777"/>
    </source>
</evidence>
<evidence type="ECO:0000256" key="1">
    <source>
        <dbReference type="ARBA" id="ARBA00012513"/>
    </source>
</evidence>
<sequence>MSKRVLKKMGEVQHVLTERDILTRTNSEWLVKLFYAFQDMENVYLAMEYVPGGDVRTLFNNSGVLREEHARFYVAEMATAVSELHRLGFIHRDLKRELNCAENFLIDARGHIKLTDFGLSRGALSDDIVASLRAKLEKVKDMPCTYCSIADRRNMYRSVRRTDAMMRCFSQVGSPDYMAPEVLIKSGCGTGYDLAVDWWSLGCILFEALCGYPPFGAATTDDIWVNVYHWKKVLERPIYQGDDEEFNLSDNAWNLVTNLITDTKSRITSLTVLQSHSFFMNYPFTSLRSGAIAPPFVPTLSSPADTSYFDDFSNPNDMAMYKEVKERQARLDERVAAVACDNAGGIKKSAVTGIFQRLSLNGASASVFQHRTKDEDGLRQAFVGFTFKRKD</sequence>
<dbReference type="PROSITE" id="PS51285">
    <property type="entry name" value="AGC_KINASE_CTER"/>
    <property type="match status" value="1"/>
</dbReference>
<dbReference type="InterPro" id="IPR000961">
    <property type="entry name" value="AGC-kinase_C"/>
</dbReference>
<evidence type="ECO:0000313" key="13">
    <source>
        <dbReference type="Proteomes" id="UP001211907"/>
    </source>
</evidence>
<evidence type="ECO:0000256" key="5">
    <source>
        <dbReference type="ARBA" id="ARBA00022741"/>
    </source>
</evidence>
<dbReference type="PROSITE" id="PS50011">
    <property type="entry name" value="PROTEIN_KINASE_DOM"/>
    <property type="match status" value="1"/>
</dbReference>
<dbReference type="GO" id="GO:0004674">
    <property type="term" value="F:protein serine/threonine kinase activity"/>
    <property type="evidence" value="ECO:0007669"/>
    <property type="project" value="UniProtKB-KW"/>
</dbReference>
<feature type="domain" description="AGC-kinase C-terminal" evidence="11">
    <location>
        <begin position="280"/>
        <end position="391"/>
    </location>
</feature>
<organism evidence="12 13">
    <name type="scientific">Physocladia obscura</name>
    <dbReference type="NCBI Taxonomy" id="109957"/>
    <lineage>
        <taxon>Eukaryota</taxon>
        <taxon>Fungi</taxon>
        <taxon>Fungi incertae sedis</taxon>
        <taxon>Chytridiomycota</taxon>
        <taxon>Chytridiomycota incertae sedis</taxon>
        <taxon>Chytridiomycetes</taxon>
        <taxon>Chytridiales</taxon>
        <taxon>Chytriomycetaceae</taxon>
        <taxon>Physocladia</taxon>
    </lineage>
</organism>
<evidence type="ECO:0000256" key="8">
    <source>
        <dbReference type="ARBA" id="ARBA00047899"/>
    </source>
</evidence>
<dbReference type="Gene3D" id="3.30.200.20">
    <property type="entry name" value="Phosphorylase Kinase, domain 1"/>
    <property type="match status" value="1"/>
</dbReference>
<comment type="caution">
    <text evidence="12">The sequence shown here is derived from an EMBL/GenBank/DDBJ whole genome shotgun (WGS) entry which is preliminary data.</text>
</comment>
<dbReference type="PANTHER" id="PTHR24356">
    <property type="entry name" value="SERINE/THREONINE-PROTEIN KINASE"/>
    <property type="match status" value="1"/>
</dbReference>
<dbReference type="InterPro" id="IPR050236">
    <property type="entry name" value="Ser_Thr_kinase_AGC"/>
</dbReference>
<name>A0AAD5T5K5_9FUNG</name>
<evidence type="ECO:0000259" key="10">
    <source>
        <dbReference type="PROSITE" id="PS50011"/>
    </source>
</evidence>
<evidence type="ECO:0000256" key="2">
    <source>
        <dbReference type="ARBA" id="ARBA00022527"/>
    </source>
</evidence>
<dbReference type="EMBL" id="JADGJH010000364">
    <property type="protein sequence ID" value="KAJ3130697.1"/>
    <property type="molecule type" value="Genomic_DNA"/>
</dbReference>
<dbReference type="GO" id="GO:0035556">
    <property type="term" value="P:intracellular signal transduction"/>
    <property type="evidence" value="ECO:0007669"/>
    <property type="project" value="TreeGrafter"/>
</dbReference>
<dbReference type="Gene3D" id="1.10.510.10">
    <property type="entry name" value="Transferase(Phosphotransferase) domain 1"/>
    <property type="match status" value="1"/>
</dbReference>